<name>A0AAD5Z8B8_9POAL</name>
<dbReference type="InterPro" id="IPR004199">
    <property type="entry name" value="B-gal_small/dom_5"/>
</dbReference>
<comment type="caution">
    <text evidence="8">The sequence shown here is derived from an EMBL/GenBank/DDBJ whole genome shotgun (WGS) entry which is preliminary data.</text>
</comment>
<dbReference type="InterPro" id="IPR008979">
    <property type="entry name" value="Galactose-bd-like_sf"/>
</dbReference>
<evidence type="ECO:0000259" key="7">
    <source>
        <dbReference type="SMART" id="SM01038"/>
    </source>
</evidence>
<accession>A0AAD5Z8B8</accession>
<dbReference type="Gene3D" id="2.60.120.260">
    <property type="entry name" value="Galactose-binding domain-like"/>
    <property type="match status" value="1"/>
</dbReference>
<comment type="similarity">
    <text evidence="2">Belongs to the glycosyl hydrolase 2 family.</text>
</comment>
<dbReference type="Pfam" id="PF00703">
    <property type="entry name" value="Glyco_hydro_2"/>
    <property type="match status" value="1"/>
</dbReference>
<dbReference type="InterPro" id="IPR050347">
    <property type="entry name" value="Bact_Beta-galactosidase"/>
</dbReference>
<sequence>MEWFCKEEGMEVRFSNVDFSEFCSHEEFCYWSKVDPEDEDAWEAWVTWQSRRIRRLRLNEIYRFLASQGRMEEATDLLHEMTQEGPLSQLARNVGASEEFIHKGWTFRLDPGPYCLYTRLHVGETIFDKESGKMVREYDDLFCNLQSDCAYLDYFKDTELSLVCEKNWPVQDTSRKYKDLHPDTLKYAQKDTLSVKEIAPFYMRQRKAPIPSTTYAAYLIRKMKVAINISLFRSPADEVNRAISHNYRMAWEDPSFIKWQKRNAHVPWRSHDTIEGSLKYWCDRNNVKYSNAEHAVWNDDAVSAALESAAQWIKGLPFVRSLSGYWRFLFTPSPSKVPLNFYECGFNDSNWDSLPVPSNWQMHGFDSPICTNTVYPFPMDPPFVPSENPTGCYRKNFRLPKEWRGRRILLHFEAADSAYFAWVNGVVVGYSQDGRLPAEFEITDYCHPLDSDKDNVLAVQVMRWSDGSYLEDQDHWWLSGIHRDVILLSKPQVFITDYFFIANLSEDLSGADLKVEVKLDSLKEKSGDVSSVAIEALLFESATLPDKLADELNSIPHSVVDMKIKPGDCGFNGHWLEGKLENPKLWSSEQPNLYTLVVVLKDSSGNVIECESCQVGIRKVALANKQMLVNGCPVVIKGVNRHEHHPRVGKTNIEACMIKDLVLMKQNNINAVKNSHYPQHPRWYELCDLFGVYVIDEPNIDTRGCFSHTHLIDDPVYGPHWISAILDRGSSMVERDKNHASIIAWSLGNDGYRNHISAMAEWIRERDPTRIIHHDGFGSATNLTDIVCPKYMRVEDIVRKANYVYEKRPLILSEYSHAMGNSNGNIDEYWDAIDSTFGLQGGFITDWVDQGLLKDFNGTMHWAYGGDFGDKSNTLNFCLNGIVWPDRTPHPAVHEVKYVYQPFKAVLLQDRIQIKNTHYFDTTEAFEFTWILQGDGTIISSGLLDVPITAPQAHYDIKLECSPWYTLWKTCEANEVYLTIITKQKYSSRSIKEGHIIASTQLSLPSDNASISHLIEMPKVSCVAKEVVGNIIVFSKKDAWEIKLNTKTGTIENLKVNGKTLLTKGISLCFYRALTDNDKGGRSKSYASKWKVASIDAKISTHLEDFSVKEQSDFCWQISTRLVAKNYGCTLMTIDNKYSIYSSGDIILEYHVIPKDDLPALPRIGVVFHVEKEFNMVSWYGRGPFECYPDRKSSAHVGVYEKTVMDMHVPYIVPSESGGRSDVRWVGLRNEDGMGLFASIYGGSPPMQISASYYGLEELDRSTHNHELVEGDDIEVHLDHKHMGVGGDDSWTPCVHSQFLIPPVAYSFSFRFCPIFPFSSLQEIFKSHLPQ</sequence>
<dbReference type="Gene3D" id="3.20.20.80">
    <property type="entry name" value="Glycosidases"/>
    <property type="match status" value="1"/>
</dbReference>
<keyword evidence="9" id="KW-1185">Reference proteome</keyword>
<dbReference type="PANTHER" id="PTHR46323:SF2">
    <property type="entry name" value="BETA-GALACTOSIDASE"/>
    <property type="match status" value="1"/>
</dbReference>
<feature type="domain" description="Beta galactosidase small chain/" evidence="7">
    <location>
        <begin position="1033"/>
        <end position="1313"/>
    </location>
</feature>
<proteinExistence type="inferred from homology"/>
<protein>
    <recommendedName>
        <fullName evidence="3">beta-galactosidase</fullName>
        <ecNumber evidence="3">3.2.1.23</ecNumber>
    </recommendedName>
    <alternativeName>
        <fullName evidence="6">Lactase</fullName>
    </alternativeName>
</protein>
<dbReference type="SUPFAM" id="SSF49303">
    <property type="entry name" value="beta-Galactosidase/glucuronidase domain"/>
    <property type="match status" value="2"/>
</dbReference>
<keyword evidence="5" id="KW-0326">Glycosidase</keyword>
<dbReference type="PRINTS" id="PR00132">
    <property type="entry name" value="GLHYDRLASE2"/>
</dbReference>
<dbReference type="GO" id="GO:0009341">
    <property type="term" value="C:beta-galactosidase complex"/>
    <property type="evidence" value="ECO:0007669"/>
    <property type="project" value="InterPro"/>
</dbReference>
<dbReference type="PANTHER" id="PTHR46323">
    <property type="entry name" value="BETA-GALACTOSIDASE"/>
    <property type="match status" value="1"/>
</dbReference>
<gene>
    <name evidence="8" type="ORF">LUZ61_017910</name>
</gene>
<evidence type="ECO:0000313" key="8">
    <source>
        <dbReference type="EMBL" id="KAJ3688746.1"/>
    </source>
</evidence>
<evidence type="ECO:0000256" key="5">
    <source>
        <dbReference type="ARBA" id="ARBA00023295"/>
    </source>
</evidence>
<dbReference type="SUPFAM" id="SSF74650">
    <property type="entry name" value="Galactose mutarotase-like"/>
    <property type="match status" value="1"/>
</dbReference>
<evidence type="ECO:0000313" key="9">
    <source>
        <dbReference type="Proteomes" id="UP001210211"/>
    </source>
</evidence>
<evidence type="ECO:0000256" key="6">
    <source>
        <dbReference type="ARBA" id="ARBA00032230"/>
    </source>
</evidence>
<evidence type="ECO:0000256" key="1">
    <source>
        <dbReference type="ARBA" id="ARBA00001412"/>
    </source>
</evidence>
<dbReference type="EMBL" id="JAMRDG010000002">
    <property type="protein sequence ID" value="KAJ3688746.1"/>
    <property type="molecule type" value="Genomic_DNA"/>
</dbReference>
<reference evidence="8 9" key="1">
    <citation type="journal article" date="2022" name="Cell">
        <title>Repeat-based holocentromeres influence genome architecture and karyotype evolution.</title>
        <authorList>
            <person name="Hofstatter P.G."/>
            <person name="Thangavel G."/>
            <person name="Lux T."/>
            <person name="Neumann P."/>
            <person name="Vondrak T."/>
            <person name="Novak P."/>
            <person name="Zhang M."/>
            <person name="Costa L."/>
            <person name="Castellani M."/>
            <person name="Scott A."/>
            <person name="Toegelov H."/>
            <person name="Fuchs J."/>
            <person name="Mata-Sucre Y."/>
            <person name="Dias Y."/>
            <person name="Vanzela A.L.L."/>
            <person name="Huettel B."/>
            <person name="Almeida C.C.S."/>
            <person name="Simkova H."/>
            <person name="Souza G."/>
            <person name="Pedrosa-Harand A."/>
            <person name="Macas J."/>
            <person name="Mayer K.F.X."/>
            <person name="Houben A."/>
            <person name="Marques A."/>
        </authorList>
    </citation>
    <scope>NUCLEOTIDE SEQUENCE [LARGE SCALE GENOMIC DNA]</scope>
    <source>
        <strain evidence="8">RhyTen1mFocal</strain>
    </source>
</reference>
<dbReference type="InterPro" id="IPR017853">
    <property type="entry name" value="GH"/>
</dbReference>
<dbReference type="SUPFAM" id="SSF49785">
    <property type="entry name" value="Galactose-binding domain-like"/>
    <property type="match status" value="1"/>
</dbReference>
<dbReference type="InterPro" id="IPR006104">
    <property type="entry name" value="Glyco_hydro_2_N"/>
</dbReference>
<dbReference type="EC" id="3.2.1.23" evidence="3"/>
<comment type="catalytic activity">
    <reaction evidence="1">
        <text>Hydrolysis of terminal non-reducing beta-D-galactose residues in beta-D-galactosides.</text>
        <dbReference type="EC" id="3.2.1.23"/>
    </reaction>
</comment>
<dbReference type="Pfam" id="PF16353">
    <property type="entry name" value="LacZ_4"/>
    <property type="match status" value="1"/>
</dbReference>
<keyword evidence="4" id="KW-0378">Hydrolase</keyword>
<dbReference type="SUPFAM" id="SSF51445">
    <property type="entry name" value="(Trans)glycosidases"/>
    <property type="match status" value="1"/>
</dbReference>
<evidence type="ECO:0000256" key="2">
    <source>
        <dbReference type="ARBA" id="ARBA00007401"/>
    </source>
</evidence>
<dbReference type="InterPro" id="IPR013783">
    <property type="entry name" value="Ig-like_fold"/>
</dbReference>
<organism evidence="8 9">
    <name type="scientific">Rhynchospora tenuis</name>
    <dbReference type="NCBI Taxonomy" id="198213"/>
    <lineage>
        <taxon>Eukaryota</taxon>
        <taxon>Viridiplantae</taxon>
        <taxon>Streptophyta</taxon>
        <taxon>Embryophyta</taxon>
        <taxon>Tracheophyta</taxon>
        <taxon>Spermatophyta</taxon>
        <taxon>Magnoliopsida</taxon>
        <taxon>Liliopsida</taxon>
        <taxon>Poales</taxon>
        <taxon>Cyperaceae</taxon>
        <taxon>Cyperoideae</taxon>
        <taxon>Rhynchosporeae</taxon>
        <taxon>Rhynchospora</taxon>
    </lineage>
</organism>
<dbReference type="Pfam" id="PF02836">
    <property type="entry name" value="Glyco_hydro_2_C"/>
    <property type="match status" value="1"/>
</dbReference>
<dbReference type="InterPro" id="IPR032312">
    <property type="entry name" value="LacZ_4"/>
</dbReference>
<dbReference type="GO" id="GO:0004565">
    <property type="term" value="F:beta-galactosidase activity"/>
    <property type="evidence" value="ECO:0007669"/>
    <property type="project" value="UniProtKB-EC"/>
</dbReference>
<dbReference type="InterPro" id="IPR006101">
    <property type="entry name" value="Glyco_hydro_2"/>
</dbReference>
<dbReference type="Pfam" id="PF02929">
    <property type="entry name" value="Bgal_small_N"/>
    <property type="match status" value="1"/>
</dbReference>
<evidence type="ECO:0000256" key="4">
    <source>
        <dbReference type="ARBA" id="ARBA00022801"/>
    </source>
</evidence>
<evidence type="ECO:0000256" key="3">
    <source>
        <dbReference type="ARBA" id="ARBA00012756"/>
    </source>
</evidence>
<dbReference type="Gene3D" id="2.60.40.10">
    <property type="entry name" value="Immunoglobulins"/>
    <property type="match status" value="2"/>
</dbReference>
<dbReference type="Pfam" id="PF02837">
    <property type="entry name" value="Glyco_hydro_2_N"/>
    <property type="match status" value="1"/>
</dbReference>
<dbReference type="InterPro" id="IPR036156">
    <property type="entry name" value="Beta-gal/glucu_dom_sf"/>
</dbReference>
<dbReference type="InterPro" id="IPR006103">
    <property type="entry name" value="Glyco_hydro_2_cat"/>
</dbReference>
<dbReference type="Gene3D" id="2.70.98.10">
    <property type="match status" value="1"/>
</dbReference>
<dbReference type="InterPro" id="IPR011013">
    <property type="entry name" value="Gal_mutarotase_sf_dom"/>
</dbReference>
<dbReference type="GO" id="GO:0005990">
    <property type="term" value="P:lactose catabolic process"/>
    <property type="evidence" value="ECO:0007669"/>
    <property type="project" value="TreeGrafter"/>
</dbReference>
<dbReference type="InterPro" id="IPR006102">
    <property type="entry name" value="Ig-like_GH2"/>
</dbReference>
<dbReference type="InterPro" id="IPR014718">
    <property type="entry name" value="GH-type_carb-bd"/>
</dbReference>
<dbReference type="SMART" id="SM01038">
    <property type="entry name" value="Bgal_small_N"/>
    <property type="match status" value="1"/>
</dbReference>
<dbReference type="GO" id="GO:0030246">
    <property type="term" value="F:carbohydrate binding"/>
    <property type="evidence" value="ECO:0007669"/>
    <property type="project" value="InterPro"/>
</dbReference>
<dbReference type="Proteomes" id="UP001210211">
    <property type="component" value="Unassembled WGS sequence"/>
</dbReference>